<evidence type="ECO:0000313" key="3">
    <source>
        <dbReference type="EMBL" id="KAK9873473.1"/>
    </source>
</evidence>
<evidence type="ECO:0000259" key="2">
    <source>
        <dbReference type="Pfam" id="PF10277"/>
    </source>
</evidence>
<comment type="caution">
    <text evidence="3">The sequence shown here is derived from an EMBL/GenBank/DDBJ whole genome shotgun (WGS) entry which is preliminary data.</text>
</comment>
<dbReference type="InterPro" id="IPR019402">
    <property type="entry name" value="CWH43_N"/>
</dbReference>
<sequence length="89" mass="10131">MNWFRLILSVGAITFFILLFVFGSLAHSNGAPADILQNLDPGDPGWFWHFMCTLSEWILALCEILYLGSFTHDFKRIAFTGPNISHKLK</sequence>
<accession>A0AAW1TT25</accession>
<protein>
    <recommendedName>
        <fullName evidence="2">CWH43-like N-terminal domain-containing protein</fullName>
    </recommendedName>
</protein>
<reference evidence="3 4" key="1">
    <citation type="submission" date="2023-03" db="EMBL/GenBank/DDBJ databases">
        <title>Genome insight into feeding habits of ladybird beetles.</title>
        <authorList>
            <person name="Li H.-S."/>
            <person name="Huang Y.-H."/>
            <person name="Pang H."/>
        </authorList>
    </citation>
    <scope>NUCLEOTIDE SEQUENCE [LARGE SCALE GENOMIC DNA]</scope>
    <source>
        <strain evidence="3">SYSU_2023b</strain>
        <tissue evidence="3">Whole body</tissue>
    </source>
</reference>
<gene>
    <name evidence="3" type="ORF">WA026_022706</name>
</gene>
<name>A0AAW1TT25_9CUCU</name>
<evidence type="ECO:0000256" key="1">
    <source>
        <dbReference type="SAM" id="Phobius"/>
    </source>
</evidence>
<dbReference type="EMBL" id="JARQZJ010000020">
    <property type="protein sequence ID" value="KAK9873473.1"/>
    <property type="molecule type" value="Genomic_DNA"/>
</dbReference>
<dbReference type="Proteomes" id="UP001431783">
    <property type="component" value="Unassembled WGS sequence"/>
</dbReference>
<organism evidence="3 4">
    <name type="scientific">Henosepilachna vigintioctopunctata</name>
    <dbReference type="NCBI Taxonomy" id="420089"/>
    <lineage>
        <taxon>Eukaryota</taxon>
        <taxon>Metazoa</taxon>
        <taxon>Ecdysozoa</taxon>
        <taxon>Arthropoda</taxon>
        <taxon>Hexapoda</taxon>
        <taxon>Insecta</taxon>
        <taxon>Pterygota</taxon>
        <taxon>Neoptera</taxon>
        <taxon>Endopterygota</taxon>
        <taxon>Coleoptera</taxon>
        <taxon>Polyphaga</taxon>
        <taxon>Cucujiformia</taxon>
        <taxon>Coccinelloidea</taxon>
        <taxon>Coccinellidae</taxon>
        <taxon>Epilachninae</taxon>
        <taxon>Epilachnini</taxon>
        <taxon>Henosepilachna</taxon>
    </lineage>
</organism>
<evidence type="ECO:0000313" key="4">
    <source>
        <dbReference type="Proteomes" id="UP001431783"/>
    </source>
</evidence>
<keyword evidence="4" id="KW-1185">Reference proteome</keyword>
<proteinExistence type="predicted"/>
<dbReference type="Pfam" id="PF10277">
    <property type="entry name" value="Frag1"/>
    <property type="match status" value="1"/>
</dbReference>
<keyword evidence="1" id="KW-0812">Transmembrane</keyword>
<feature type="domain" description="CWH43-like N-terminal" evidence="2">
    <location>
        <begin position="2"/>
        <end position="76"/>
    </location>
</feature>
<keyword evidence="1" id="KW-1133">Transmembrane helix</keyword>
<dbReference type="AlphaFoldDB" id="A0AAW1TT25"/>
<keyword evidence="1" id="KW-0472">Membrane</keyword>
<feature type="transmembrane region" description="Helical" evidence="1">
    <location>
        <begin position="46"/>
        <end position="67"/>
    </location>
</feature>